<dbReference type="Proteomes" id="UP001296480">
    <property type="component" value="Mitochondrion MT"/>
</dbReference>
<evidence type="ECO:0000313" key="2">
    <source>
        <dbReference type="EMBL" id="AZA06369.1"/>
    </source>
</evidence>
<organism evidence="2">
    <name type="scientific">Myxobolus squamalis</name>
    <name type="common">Myxosporean</name>
    <dbReference type="NCBI Taxonomy" id="59785"/>
    <lineage>
        <taxon>Eukaryota</taxon>
        <taxon>Metazoa</taxon>
        <taxon>Cnidaria</taxon>
        <taxon>Myxozoa</taxon>
        <taxon>Myxosporea</taxon>
        <taxon>Bivalvulida</taxon>
        <taxon>Platysporina</taxon>
        <taxon>Myxobolidae</taxon>
        <taxon>Myxobolus</taxon>
    </lineage>
</organism>
<sequence length="264" mass="31121">MYFNIIKNSNIYNKFLESILGLIKSNNFILLSQAVIKLFIFDLLLIYILSIFINKFIILIFLFIEIGIVSYGTYHINLFYIGMGSDRIKVKYILISLFTKFLILDIFILLFIIIIYILYSSIKYIYMNIYIENYILIKINIMEIFRTTLTLTTCNFIIIFVISTYLFWVRLPIEIINKVTPKIFITTLYLDDLLNRPNFSKYFLTLLFLLIIITVILNTIKYHLSDIKSLSIIVKIINKVIGLGFYTPILNLIIKLILIYLGVK</sequence>
<keyword evidence="2" id="KW-0496">Mitochondrion</keyword>
<dbReference type="AlphaFoldDB" id="A0A678XGA4"/>
<feature type="transmembrane region" description="Helical" evidence="1">
    <location>
        <begin position="56"/>
        <end position="80"/>
    </location>
</feature>
<proteinExistence type="predicted"/>
<feature type="transmembrane region" description="Helical" evidence="1">
    <location>
        <begin position="148"/>
        <end position="168"/>
    </location>
</feature>
<accession>A0A678XGA4</accession>
<feature type="transmembrane region" description="Helical" evidence="1">
    <location>
        <begin position="92"/>
        <end position="118"/>
    </location>
</feature>
<keyword evidence="1" id="KW-1133">Transmembrane helix</keyword>
<evidence type="ECO:0000256" key="1">
    <source>
        <dbReference type="SAM" id="Phobius"/>
    </source>
</evidence>
<protein>
    <submittedName>
        <fullName evidence="2">Uncharacterized protein</fullName>
    </submittedName>
</protein>
<feature type="transmembrane region" description="Helical" evidence="1">
    <location>
        <begin position="28"/>
        <end position="50"/>
    </location>
</feature>
<geneLocation type="mitochondrion" evidence="2"/>
<keyword evidence="1" id="KW-0812">Transmembrane</keyword>
<dbReference type="EMBL" id="MK087050">
    <property type="protein sequence ID" value="AZA06369.1"/>
    <property type="molecule type" value="Genomic_DNA"/>
</dbReference>
<reference evidence="2" key="1">
    <citation type="submission" date="2018-10" db="EMBL/GenBank/DDBJ databases">
        <title>Myxobolus squamalis genome and transcriptome.</title>
        <authorList>
            <person name="Yahalomi D."/>
            <person name="Atkinson S.D."/>
            <person name="Neuhof M."/>
            <person name="Chang E.S."/>
            <person name="Philippe H."/>
            <person name="Cartwright P."/>
            <person name="Bartholomew J.L."/>
            <person name="Huchon D."/>
        </authorList>
    </citation>
    <scope>NUCLEOTIDE SEQUENCE</scope>
</reference>
<feature type="transmembrane region" description="Helical" evidence="1">
    <location>
        <begin position="202"/>
        <end position="220"/>
    </location>
</feature>
<keyword evidence="1" id="KW-0472">Membrane</keyword>
<feature type="transmembrane region" description="Helical" evidence="1">
    <location>
        <begin position="240"/>
        <end position="263"/>
    </location>
</feature>
<name>A0A678XGA4_MYXSQ</name>